<protein>
    <submittedName>
        <fullName evidence="1">Uncharacterized protein</fullName>
    </submittedName>
</protein>
<dbReference type="EMBL" id="WXEW01000009">
    <property type="protein sequence ID" value="NAS25929.1"/>
    <property type="molecule type" value="Genomic_DNA"/>
</dbReference>
<comment type="caution">
    <text evidence="1">The sequence shown here is derived from an EMBL/GenBank/DDBJ whole genome shotgun (WGS) entry which is preliminary data.</text>
</comment>
<dbReference type="Proteomes" id="UP000479526">
    <property type="component" value="Unassembled WGS sequence"/>
</dbReference>
<dbReference type="AlphaFoldDB" id="A0A7C9N4U3"/>
<sequence length="132" mass="13413">MTLDAAATAPYVSGDLPFDVGDLPTAARLSADGGTVAFLHSGALWTRAAQAGRAPVLASPGLDGRIADSLSGETGLFPDAVHSFDVDATGSALAFLSAGSAFVSPEPTRRSPPATFDARVDARPGWVESGIW</sequence>
<reference evidence="1 2" key="1">
    <citation type="submission" date="2020-01" db="EMBL/GenBank/DDBJ databases">
        <title>Herbidospora sp. NEAU-GS84 nov., a novel actinomycete isolated from soil.</title>
        <authorList>
            <person name="Han L."/>
        </authorList>
    </citation>
    <scope>NUCLEOTIDE SEQUENCE [LARGE SCALE GENOMIC DNA]</scope>
    <source>
        <strain evidence="1 2">NEAU-GS84</strain>
    </source>
</reference>
<name>A0A7C9N4U3_9ACTN</name>
<dbReference type="RefSeq" id="WP_161482950.1">
    <property type="nucleotide sequence ID" value="NZ_WXEW01000009.1"/>
</dbReference>
<evidence type="ECO:0000313" key="1">
    <source>
        <dbReference type="EMBL" id="NAS25929.1"/>
    </source>
</evidence>
<evidence type="ECO:0000313" key="2">
    <source>
        <dbReference type="Proteomes" id="UP000479526"/>
    </source>
</evidence>
<gene>
    <name evidence="1" type="ORF">GT755_30155</name>
</gene>
<keyword evidence="2" id="KW-1185">Reference proteome</keyword>
<proteinExistence type="predicted"/>
<organism evidence="1 2">
    <name type="scientific">Herbidospora solisilvae</name>
    <dbReference type="NCBI Taxonomy" id="2696284"/>
    <lineage>
        <taxon>Bacteria</taxon>
        <taxon>Bacillati</taxon>
        <taxon>Actinomycetota</taxon>
        <taxon>Actinomycetes</taxon>
        <taxon>Streptosporangiales</taxon>
        <taxon>Streptosporangiaceae</taxon>
        <taxon>Herbidospora</taxon>
    </lineage>
</organism>
<accession>A0A7C9N4U3</accession>